<evidence type="ECO:0000313" key="2">
    <source>
        <dbReference type="EMBL" id="QBI90033.1"/>
    </source>
</evidence>
<evidence type="ECO:0000313" key="3">
    <source>
        <dbReference type="Proteomes" id="UP000294095"/>
    </source>
</evidence>
<dbReference type="Proteomes" id="UP000294095">
    <property type="component" value="Segment"/>
</dbReference>
<proteinExistence type="predicted"/>
<evidence type="ECO:0000256" key="1">
    <source>
        <dbReference type="SAM" id="MobiDB-lite"/>
    </source>
</evidence>
<accession>A0A481V9F1</accession>
<dbReference type="EMBL" id="MK310226">
    <property type="protein sequence ID" value="QBI90033.1"/>
    <property type="molecule type" value="Genomic_DNA"/>
</dbReference>
<reference evidence="3" key="1">
    <citation type="journal article" date="2019" name="Genes (Basel)">
        <title>Halobacterium salinarum virus ChaoS9, a Novel Halovirus Related to PhiH1 and PhiCh1.</title>
        <authorList>
            <person name="Dyall-Smith M."/>
            <person name="Palm P."/>
            <person name="Wanner G."/>
            <person name="Witte A."/>
            <person name="Oesterhelt D."/>
            <person name="Pfeiffer F."/>
        </authorList>
    </citation>
    <scope>NUCLEOTIDE SEQUENCE [LARGE SCALE GENOMIC DNA]</scope>
</reference>
<organism evidence="2 3">
    <name type="scientific">Halobacterium phage ChaoS9</name>
    <dbReference type="NCBI Taxonomy" id="2847105"/>
    <lineage>
        <taxon>Viruses</taxon>
        <taxon>Duplodnaviria</taxon>
        <taxon>Heunggongvirae</taxon>
        <taxon>Uroviricota</taxon>
        <taxon>Caudoviricetes</taxon>
        <taxon>Vertoviridae</taxon>
        <taxon>Chaovirus</taxon>
        <taxon>Chaovirus bigenum</taxon>
        <taxon>Chaovirus ChaoS9</taxon>
    </lineage>
</organism>
<name>A0A481V9F1_9CAUD</name>
<sequence length="120" mass="12259">MPENIALAGAPCEADGHPSECTEPATGTVESTDESLLSVEGVDVGTHGTAVLHFPSHAHDYNEEDGCIALQSHDLTPDQEHLLTINGASVMLDGDSTTDPGSGGTAEIIDHGGNEVLTVG</sequence>
<gene>
    <name evidence="2" type="ORF">ChaoS9_130</name>
</gene>
<keyword evidence="3" id="KW-1185">Reference proteome</keyword>
<protein>
    <submittedName>
        <fullName evidence="2">Uncharacterized protein</fullName>
    </submittedName>
</protein>
<feature type="region of interest" description="Disordered" evidence="1">
    <location>
        <begin position="10"/>
        <end position="35"/>
    </location>
</feature>